<protein>
    <recommendedName>
        <fullName evidence="19">Bifunctional NAD(P)H-hydrate repair enzyme</fullName>
    </recommendedName>
    <alternativeName>
        <fullName evidence="19">Nicotinamide nucleotide repair protein</fullName>
    </alternativeName>
    <domain>
        <recommendedName>
            <fullName evidence="19">ADP-dependent (S)-NAD(P)H-hydrate dehydratase</fullName>
            <ecNumber evidence="19">4.2.1.136</ecNumber>
        </recommendedName>
        <alternativeName>
            <fullName evidence="19">ADP-dependent NAD(P)HX dehydratase</fullName>
        </alternativeName>
    </domain>
    <domain>
        <recommendedName>
            <fullName evidence="19">NAD(P)H-hydrate epimerase</fullName>
            <ecNumber evidence="19">5.1.99.6</ecNumber>
        </recommendedName>
    </domain>
</protein>
<gene>
    <name evidence="17" type="primary">nnrD</name>
    <name evidence="18" type="synonym">nnrE</name>
    <name evidence="22" type="ORF">DBW98_01530</name>
</gene>
<feature type="binding site" evidence="18">
    <location>
        <begin position="56"/>
        <end position="60"/>
    </location>
    <ligand>
        <name>(6S)-NADPHX</name>
        <dbReference type="ChEBI" id="CHEBI:64076"/>
    </ligand>
</feature>
<comment type="similarity">
    <text evidence="3 19">In the N-terminal section; belongs to the NnrE/AIBP family.</text>
</comment>
<comment type="function">
    <text evidence="14 19">Bifunctional enzyme that catalyzes the epimerization of the S- and R-forms of NAD(P)HX and the dehydration of the S-form of NAD(P)HX at the expense of ADP, which is converted to AMP. This allows the repair of both epimers of NAD(P)HX, a damaged form of NAD(P)H that is a result of enzymatic or heat-dependent hydration.</text>
</comment>
<feature type="domain" description="YjeF C-terminal" evidence="20">
    <location>
        <begin position="216"/>
        <end position="489"/>
    </location>
</feature>
<evidence type="ECO:0000256" key="14">
    <source>
        <dbReference type="ARBA" id="ARBA00025153"/>
    </source>
</evidence>
<dbReference type="Proteomes" id="UP000253032">
    <property type="component" value="Unassembled WGS sequence"/>
</dbReference>
<dbReference type="HAMAP" id="MF_01965">
    <property type="entry name" value="NADHX_dehydratase"/>
    <property type="match status" value="1"/>
</dbReference>
<evidence type="ECO:0000256" key="6">
    <source>
        <dbReference type="ARBA" id="ARBA00022741"/>
    </source>
</evidence>
<dbReference type="GO" id="GO:0005524">
    <property type="term" value="F:ATP binding"/>
    <property type="evidence" value="ECO:0007669"/>
    <property type="project" value="UniProtKB-UniRule"/>
</dbReference>
<keyword evidence="10 17" id="KW-0520">NAD</keyword>
<sequence>MNNIYTAEQVKTFETNIFVSKGDDLRAMQEAAKQSVKVLIKDYSKADYLVLCGPGNNGGDGYFIGLGLSESNKCVKFINVLEDSKKSPLCEYAFKKVKNLEFVDLKELKNISKKTVVIDAIFGIGGRIDLDNELMEVLSVCNEFESKVAIDIPTGLDSNTGETSKACFNADKTITFIAYKVGQRINNGKNFCGELILKDLGLGMSTNENPEVIEFSYEDIRSNIPKRKQTAHKGNHGKLLIVAGDEGFGGAGILSSESGLKSGAGLVKLLTRKSHVSASLARNPEVMVSGADNAQDLEANLAWPDSIVAGPGMFDNFWSEQLLYKLLESLIDSNIPTLLDAGALRLMTRKAFTKIKLHEQTVLTPHPGEAAEMLKITTEEIQNNRVKSAKELQKKYGCIIVLKGHGTIICNKQNAYLCSSGGPELAVAGSGDILSGVIGSLIAQGLTPWDAAITGVGIHAQAGEAFANDVGEIGLAASEIIAYIRTQLN</sequence>
<comment type="similarity">
    <text evidence="4 19">In the C-terminal section; belongs to the NnrD/CARKD family.</text>
</comment>
<evidence type="ECO:0000256" key="2">
    <source>
        <dbReference type="ARBA" id="ARBA00000909"/>
    </source>
</evidence>
<dbReference type="PROSITE" id="PS51383">
    <property type="entry name" value="YJEF_C_3"/>
    <property type="match status" value="1"/>
</dbReference>
<keyword evidence="6 17" id="KW-0547">Nucleotide-binding</keyword>
<evidence type="ECO:0000256" key="17">
    <source>
        <dbReference type="HAMAP-Rule" id="MF_01965"/>
    </source>
</evidence>
<evidence type="ECO:0000256" key="10">
    <source>
        <dbReference type="ARBA" id="ARBA00023027"/>
    </source>
</evidence>
<comment type="caution">
    <text evidence="22">The sequence shown here is derived from an EMBL/GenBank/DDBJ whole genome shotgun (WGS) entry which is preliminary data.</text>
</comment>
<dbReference type="InterPro" id="IPR000631">
    <property type="entry name" value="CARKD"/>
</dbReference>
<dbReference type="EMBL" id="QOPC01000005">
    <property type="protein sequence ID" value="RCL39036.1"/>
    <property type="molecule type" value="Genomic_DNA"/>
</dbReference>
<comment type="subunit">
    <text evidence="17">Homotetramer.</text>
</comment>
<feature type="binding site" evidence="18">
    <location>
        <position position="57"/>
    </location>
    <ligand>
        <name>K(+)</name>
        <dbReference type="ChEBI" id="CHEBI:29103"/>
    </ligand>
</feature>
<feature type="binding site" evidence="18">
    <location>
        <position position="119"/>
    </location>
    <ligand>
        <name>K(+)</name>
        <dbReference type="ChEBI" id="CHEBI:29103"/>
    </ligand>
</feature>
<evidence type="ECO:0000256" key="9">
    <source>
        <dbReference type="ARBA" id="ARBA00022958"/>
    </source>
</evidence>
<comment type="catalytic activity">
    <reaction evidence="15 17 19">
        <text>(6S)-NADHX + ADP = AMP + phosphate + NADH + H(+)</text>
        <dbReference type="Rhea" id="RHEA:32223"/>
        <dbReference type="ChEBI" id="CHEBI:15378"/>
        <dbReference type="ChEBI" id="CHEBI:43474"/>
        <dbReference type="ChEBI" id="CHEBI:57945"/>
        <dbReference type="ChEBI" id="CHEBI:64074"/>
        <dbReference type="ChEBI" id="CHEBI:456215"/>
        <dbReference type="ChEBI" id="CHEBI:456216"/>
        <dbReference type="EC" id="4.2.1.136"/>
    </reaction>
</comment>
<keyword evidence="13" id="KW-0511">Multifunctional enzyme</keyword>
<name>A0A368BQS2_9GAMM</name>
<dbReference type="PIRSF" id="PIRSF017184">
    <property type="entry name" value="Nnr"/>
    <property type="match status" value="1"/>
</dbReference>
<dbReference type="InterPro" id="IPR004443">
    <property type="entry name" value="YjeF_N_dom"/>
</dbReference>
<dbReference type="GO" id="GO:0110051">
    <property type="term" value="P:metabolite repair"/>
    <property type="evidence" value="ECO:0007669"/>
    <property type="project" value="TreeGrafter"/>
</dbReference>
<comment type="catalytic activity">
    <reaction evidence="1 18 19">
        <text>(6R)-NADHX = (6S)-NADHX</text>
        <dbReference type="Rhea" id="RHEA:32215"/>
        <dbReference type="ChEBI" id="CHEBI:64074"/>
        <dbReference type="ChEBI" id="CHEBI:64075"/>
        <dbReference type="EC" id="5.1.99.6"/>
    </reaction>
</comment>
<dbReference type="Pfam" id="PF01256">
    <property type="entry name" value="Carb_kinase"/>
    <property type="match status" value="1"/>
</dbReference>
<evidence type="ECO:0000313" key="23">
    <source>
        <dbReference type="Proteomes" id="UP000253032"/>
    </source>
</evidence>
<keyword evidence="9 18" id="KW-0630">Potassium</keyword>
<dbReference type="PROSITE" id="PS51385">
    <property type="entry name" value="YJEF_N"/>
    <property type="match status" value="1"/>
</dbReference>
<evidence type="ECO:0000256" key="4">
    <source>
        <dbReference type="ARBA" id="ARBA00009524"/>
    </source>
</evidence>
<dbReference type="EC" id="4.2.1.136" evidence="19"/>
<organism evidence="22 23">
    <name type="scientific">SAR86 cluster bacterium</name>
    <dbReference type="NCBI Taxonomy" id="2030880"/>
    <lineage>
        <taxon>Bacteria</taxon>
        <taxon>Pseudomonadati</taxon>
        <taxon>Pseudomonadota</taxon>
        <taxon>Gammaproteobacteria</taxon>
        <taxon>SAR86 cluster</taxon>
    </lineage>
</organism>
<comment type="function">
    <text evidence="18">Catalyzes the epimerization of the S- and R-forms of NAD(P)HX, a damaged form of NAD(P)H that is a result of enzymatic or heat-dependent hydration. This is a prerequisite for the S-specific NAD(P)H-hydrate dehydratase to allow the repair of both epimers of NAD(P)HX.</text>
</comment>
<dbReference type="GO" id="GO:0052855">
    <property type="term" value="F:ADP-dependent NAD(P)H-hydrate dehydratase activity"/>
    <property type="evidence" value="ECO:0007669"/>
    <property type="project" value="UniProtKB-UniRule"/>
</dbReference>
<keyword evidence="11 18" id="KW-0413">Isomerase</keyword>
<evidence type="ECO:0000256" key="8">
    <source>
        <dbReference type="ARBA" id="ARBA00022857"/>
    </source>
</evidence>
<feature type="domain" description="YjeF N-terminal" evidence="21">
    <location>
        <begin position="10"/>
        <end position="208"/>
    </location>
</feature>
<dbReference type="PANTHER" id="PTHR12592">
    <property type="entry name" value="ATP-DEPENDENT (S)-NAD(P)H-HYDRATE DEHYDRATASE FAMILY MEMBER"/>
    <property type="match status" value="1"/>
</dbReference>
<comment type="caution">
    <text evidence="18">Lacks conserved residue(s) required for the propagation of feature annotation.</text>
</comment>
<comment type="similarity">
    <text evidence="17">Belongs to the NnrD/CARKD family.</text>
</comment>
<evidence type="ECO:0000256" key="3">
    <source>
        <dbReference type="ARBA" id="ARBA00006001"/>
    </source>
</evidence>
<keyword evidence="7 17" id="KW-0067">ATP-binding</keyword>
<keyword evidence="8 17" id="KW-0521">NADP</keyword>
<evidence type="ECO:0000256" key="16">
    <source>
        <dbReference type="ARBA" id="ARBA00049209"/>
    </source>
</evidence>
<evidence type="ECO:0000256" key="7">
    <source>
        <dbReference type="ARBA" id="ARBA00022840"/>
    </source>
</evidence>
<dbReference type="EC" id="5.1.99.6" evidence="19"/>
<comment type="function">
    <text evidence="17">Catalyzes the dehydration of the S-form of NAD(P)HX at the expense of ADP, which is converted to AMP. Together with NAD(P)HX epimerase, which catalyzes the epimerization of the S- and R-forms, the enzyme allows the repair of both epimers of NAD(P)HX, a damaged form of NAD(P)H that is a result of enzymatic or heat-dependent hydration.</text>
</comment>
<dbReference type="SUPFAM" id="SSF64153">
    <property type="entry name" value="YjeF N-terminal domain-like"/>
    <property type="match status" value="1"/>
</dbReference>
<dbReference type="AlphaFoldDB" id="A0A368BQS2"/>
<evidence type="ECO:0000259" key="21">
    <source>
        <dbReference type="PROSITE" id="PS51385"/>
    </source>
</evidence>
<dbReference type="GO" id="GO:0052856">
    <property type="term" value="F:NAD(P)HX epimerase activity"/>
    <property type="evidence" value="ECO:0007669"/>
    <property type="project" value="UniProtKB-UniRule"/>
</dbReference>
<evidence type="ECO:0000256" key="12">
    <source>
        <dbReference type="ARBA" id="ARBA00023239"/>
    </source>
</evidence>
<dbReference type="CDD" id="cd01171">
    <property type="entry name" value="YXKO-related"/>
    <property type="match status" value="1"/>
</dbReference>
<comment type="similarity">
    <text evidence="18">Belongs to the NnrE/AIBP family.</text>
</comment>
<evidence type="ECO:0000256" key="19">
    <source>
        <dbReference type="PIRNR" id="PIRNR017184"/>
    </source>
</evidence>
<evidence type="ECO:0000256" key="11">
    <source>
        <dbReference type="ARBA" id="ARBA00023235"/>
    </source>
</evidence>
<dbReference type="NCBIfam" id="TIGR00197">
    <property type="entry name" value="yjeF_nterm"/>
    <property type="match status" value="1"/>
</dbReference>
<feature type="binding site" evidence="17">
    <location>
        <position position="366"/>
    </location>
    <ligand>
        <name>(6S)-NADPHX</name>
        <dbReference type="ChEBI" id="CHEBI:64076"/>
    </ligand>
</feature>
<evidence type="ECO:0000313" key="22">
    <source>
        <dbReference type="EMBL" id="RCL39036.1"/>
    </source>
</evidence>
<keyword evidence="12 17" id="KW-0456">Lyase</keyword>
<dbReference type="InterPro" id="IPR036652">
    <property type="entry name" value="YjeF_N_dom_sf"/>
</dbReference>
<accession>A0A368BQS2</accession>
<feature type="binding site" evidence="17">
    <location>
        <position position="431"/>
    </location>
    <ligand>
        <name>AMP</name>
        <dbReference type="ChEBI" id="CHEBI:456215"/>
    </ligand>
</feature>
<comment type="catalytic activity">
    <reaction evidence="16 17 19">
        <text>(6S)-NADPHX + ADP = AMP + phosphate + NADPH + H(+)</text>
        <dbReference type="Rhea" id="RHEA:32235"/>
        <dbReference type="ChEBI" id="CHEBI:15378"/>
        <dbReference type="ChEBI" id="CHEBI:43474"/>
        <dbReference type="ChEBI" id="CHEBI:57783"/>
        <dbReference type="ChEBI" id="CHEBI:64076"/>
        <dbReference type="ChEBI" id="CHEBI:456215"/>
        <dbReference type="ChEBI" id="CHEBI:456216"/>
        <dbReference type="EC" id="4.2.1.136"/>
    </reaction>
</comment>
<evidence type="ECO:0000256" key="13">
    <source>
        <dbReference type="ARBA" id="ARBA00023268"/>
    </source>
</evidence>
<feature type="binding site" evidence="17">
    <location>
        <position position="432"/>
    </location>
    <ligand>
        <name>(6S)-NADPHX</name>
        <dbReference type="ChEBI" id="CHEBI:64076"/>
    </ligand>
</feature>
<dbReference type="InterPro" id="IPR030677">
    <property type="entry name" value="Nnr"/>
</dbReference>
<reference evidence="22 23" key="1">
    <citation type="journal article" date="2018" name="Microbiome">
        <title>Fine metagenomic profile of the Mediterranean stratified and mixed water columns revealed by assembly and recruitment.</title>
        <authorList>
            <person name="Haro-Moreno J.M."/>
            <person name="Lopez-Perez M."/>
            <person name="De La Torre J.R."/>
            <person name="Picazo A."/>
            <person name="Camacho A."/>
            <person name="Rodriguez-Valera F."/>
        </authorList>
    </citation>
    <scope>NUCLEOTIDE SEQUENCE [LARGE SCALE GENOMIC DNA]</scope>
    <source>
        <strain evidence="22">MED-G84</strain>
    </source>
</reference>
<dbReference type="HAMAP" id="MF_01966">
    <property type="entry name" value="NADHX_epimerase"/>
    <property type="match status" value="1"/>
</dbReference>
<dbReference type="GO" id="GO:0046496">
    <property type="term" value="P:nicotinamide nucleotide metabolic process"/>
    <property type="evidence" value="ECO:0007669"/>
    <property type="project" value="UniProtKB-UniRule"/>
</dbReference>
<comment type="cofactor">
    <cofactor evidence="17">
        <name>Mg(2+)</name>
        <dbReference type="ChEBI" id="CHEBI:18420"/>
    </cofactor>
</comment>
<dbReference type="Pfam" id="PF03853">
    <property type="entry name" value="YjeF_N"/>
    <property type="match status" value="1"/>
</dbReference>
<comment type="cofactor">
    <cofactor evidence="18 19">
        <name>K(+)</name>
        <dbReference type="ChEBI" id="CHEBI:29103"/>
    </cofactor>
    <text evidence="18 19">Binds 1 potassium ion per subunit.</text>
</comment>
<keyword evidence="5 18" id="KW-0479">Metal-binding</keyword>
<feature type="binding site" evidence="18">
    <location>
        <position position="154"/>
    </location>
    <ligand>
        <name>K(+)</name>
        <dbReference type="ChEBI" id="CHEBI:29103"/>
    </ligand>
</feature>
<evidence type="ECO:0000256" key="1">
    <source>
        <dbReference type="ARBA" id="ARBA00000013"/>
    </source>
</evidence>
<feature type="binding site" evidence="18">
    <location>
        <position position="151"/>
    </location>
    <ligand>
        <name>(6S)-NADPHX</name>
        <dbReference type="ChEBI" id="CHEBI:64076"/>
    </ligand>
</feature>
<evidence type="ECO:0000256" key="5">
    <source>
        <dbReference type="ARBA" id="ARBA00022723"/>
    </source>
</evidence>
<feature type="binding site" evidence="18">
    <location>
        <begin position="123"/>
        <end position="129"/>
    </location>
    <ligand>
        <name>(6S)-NADPHX</name>
        <dbReference type="ChEBI" id="CHEBI:64076"/>
    </ligand>
</feature>
<dbReference type="Gene3D" id="3.40.1190.20">
    <property type="match status" value="1"/>
</dbReference>
<dbReference type="NCBIfam" id="TIGR00196">
    <property type="entry name" value="yjeF_cterm"/>
    <property type="match status" value="1"/>
</dbReference>
<dbReference type="GO" id="GO:0046872">
    <property type="term" value="F:metal ion binding"/>
    <property type="evidence" value="ECO:0007669"/>
    <property type="project" value="UniProtKB-UniRule"/>
</dbReference>
<feature type="binding site" evidence="17">
    <location>
        <position position="251"/>
    </location>
    <ligand>
        <name>(6S)-NADPHX</name>
        <dbReference type="ChEBI" id="CHEBI:64076"/>
    </ligand>
</feature>
<feature type="binding site" evidence="17">
    <location>
        <begin position="403"/>
        <end position="407"/>
    </location>
    <ligand>
        <name>AMP</name>
        <dbReference type="ChEBI" id="CHEBI:456215"/>
    </ligand>
</feature>
<proteinExistence type="inferred from homology"/>
<dbReference type="InterPro" id="IPR029056">
    <property type="entry name" value="Ribokinase-like"/>
</dbReference>
<dbReference type="SUPFAM" id="SSF53613">
    <property type="entry name" value="Ribokinase-like"/>
    <property type="match status" value="1"/>
</dbReference>
<dbReference type="PANTHER" id="PTHR12592:SF0">
    <property type="entry name" value="ATP-DEPENDENT (S)-NAD(P)H-HYDRATE DEHYDRATASE"/>
    <property type="match status" value="1"/>
</dbReference>
<comment type="catalytic activity">
    <reaction evidence="2 18 19">
        <text>(6R)-NADPHX = (6S)-NADPHX</text>
        <dbReference type="Rhea" id="RHEA:32227"/>
        <dbReference type="ChEBI" id="CHEBI:64076"/>
        <dbReference type="ChEBI" id="CHEBI:64077"/>
        <dbReference type="EC" id="5.1.99.6"/>
    </reaction>
</comment>
<feature type="binding site" evidence="17">
    <location>
        <position position="312"/>
    </location>
    <ligand>
        <name>(6S)-NADPHX</name>
        <dbReference type="ChEBI" id="CHEBI:64076"/>
    </ligand>
</feature>
<evidence type="ECO:0000256" key="18">
    <source>
        <dbReference type="HAMAP-Rule" id="MF_01966"/>
    </source>
</evidence>
<evidence type="ECO:0000256" key="15">
    <source>
        <dbReference type="ARBA" id="ARBA00048238"/>
    </source>
</evidence>
<dbReference type="Gene3D" id="3.40.50.10260">
    <property type="entry name" value="YjeF N-terminal domain"/>
    <property type="match status" value="1"/>
</dbReference>
<evidence type="ECO:0000259" key="20">
    <source>
        <dbReference type="PROSITE" id="PS51383"/>
    </source>
</evidence>